<evidence type="ECO:0000259" key="2">
    <source>
        <dbReference type="Pfam" id="PF07811"/>
    </source>
</evidence>
<dbReference type="EMBL" id="CP039922">
    <property type="protein sequence ID" value="QCL93928.1"/>
    <property type="molecule type" value="Genomic_DNA"/>
</dbReference>
<dbReference type="AlphaFoldDB" id="A0A4D7YHC2"/>
<dbReference type="RefSeq" id="WP_127757055.1">
    <property type="nucleotide sequence ID" value="NZ_CP039922.1"/>
</dbReference>
<organism evidence="3 4">
    <name type="scientific">Agrobacterium tumefaciens</name>
    <dbReference type="NCBI Taxonomy" id="358"/>
    <lineage>
        <taxon>Bacteria</taxon>
        <taxon>Pseudomonadati</taxon>
        <taxon>Pseudomonadota</taxon>
        <taxon>Alphaproteobacteria</taxon>
        <taxon>Hyphomicrobiales</taxon>
        <taxon>Rhizobiaceae</taxon>
        <taxon>Rhizobium/Agrobacterium group</taxon>
        <taxon>Agrobacterium</taxon>
        <taxon>Agrobacterium tumefaciens complex</taxon>
    </lineage>
</organism>
<evidence type="ECO:0000313" key="4">
    <source>
        <dbReference type="Proteomes" id="UP000298649"/>
    </source>
</evidence>
<protein>
    <submittedName>
        <fullName evidence="3">Pilus assembly protein</fullName>
    </submittedName>
</protein>
<dbReference type="Pfam" id="PF07811">
    <property type="entry name" value="TadE"/>
    <property type="match status" value="1"/>
</dbReference>
<evidence type="ECO:0000256" key="1">
    <source>
        <dbReference type="SAM" id="Phobius"/>
    </source>
</evidence>
<name>A0A4D7YHC2_AGRTU</name>
<accession>A0A4D7YHC2</accession>
<proteinExistence type="predicted"/>
<keyword evidence="1" id="KW-0472">Membrane</keyword>
<keyword evidence="1" id="KW-1133">Transmembrane helix</keyword>
<keyword evidence="1" id="KW-0812">Transmembrane</keyword>
<sequence>MQLKSLSVLLLRSRSGVAAVEFALLMPVLILVLALAIELGRGWLSYDRFVTLVDNTARWSARFPEFEERVRSGVKSFVMKAGRPLDPEKLDLTLRSAKLVGDVPVTEFPPHNFFGNAENVKWDKVLTAGNFKAEETAIVISGRYKYRPLISLLSDTTIEFEYVAAVNPYFSRHYKYQKGKSDWSFWNVR</sequence>
<feature type="transmembrane region" description="Helical" evidence="1">
    <location>
        <begin position="20"/>
        <end position="39"/>
    </location>
</feature>
<evidence type="ECO:0000313" key="3">
    <source>
        <dbReference type="EMBL" id="QCL93928.1"/>
    </source>
</evidence>
<reference evidence="3 4" key="1">
    <citation type="submission" date="2019-04" db="EMBL/GenBank/DDBJ databases">
        <title>Complete genome sequence of Agrobacterium tumefaciens CFBP7129.</title>
        <authorList>
            <person name="Haryono M."/>
            <person name="Lin Y.-C."/>
            <person name="Lai E.-M."/>
            <person name="Kuo C.-H."/>
        </authorList>
    </citation>
    <scope>NUCLEOTIDE SEQUENCE [LARGE SCALE GENOMIC DNA]</scope>
    <source>
        <strain evidence="3 4">CFBP7129</strain>
    </source>
</reference>
<gene>
    <name evidence="3" type="ORF">CFBP7129_06780</name>
</gene>
<dbReference type="InterPro" id="IPR012495">
    <property type="entry name" value="TadE-like_dom"/>
</dbReference>
<dbReference type="Proteomes" id="UP000298649">
    <property type="component" value="Chromosome circular"/>
</dbReference>
<feature type="domain" description="TadE-like" evidence="2">
    <location>
        <begin position="16"/>
        <end position="58"/>
    </location>
</feature>